<proteinExistence type="inferred from homology"/>
<evidence type="ECO:0000256" key="1">
    <source>
        <dbReference type="ARBA" id="ARBA00006479"/>
    </source>
</evidence>
<protein>
    <submittedName>
        <fullName evidence="4">Transcriptional regulator</fullName>
    </submittedName>
</protein>
<dbReference type="InterPro" id="IPR043129">
    <property type="entry name" value="ATPase_NBD"/>
</dbReference>
<reference evidence="4" key="1">
    <citation type="submission" date="2021-01" db="EMBL/GenBank/DDBJ databases">
        <title>Whole genome shotgun sequence of Dactylosporangium siamense NBRC 106093.</title>
        <authorList>
            <person name="Komaki H."/>
            <person name="Tamura T."/>
        </authorList>
    </citation>
    <scope>NUCLEOTIDE SEQUENCE</scope>
    <source>
        <strain evidence="4">NBRC 106093</strain>
    </source>
</reference>
<dbReference type="SUPFAM" id="SSF53067">
    <property type="entry name" value="Actin-like ATPase domain"/>
    <property type="match status" value="1"/>
</dbReference>
<dbReference type="InterPro" id="IPR036388">
    <property type="entry name" value="WH-like_DNA-bd_sf"/>
</dbReference>
<evidence type="ECO:0000313" key="5">
    <source>
        <dbReference type="Proteomes" id="UP000660611"/>
    </source>
</evidence>
<evidence type="ECO:0000313" key="4">
    <source>
        <dbReference type="EMBL" id="GIG48059.1"/>
    </source>
</evidence>
<accession>A0A919PQ28</accession>
<organism evidence="4 5">
    <name type="scientific">Dactylosporangium siamense</name>
    <dbReference type="NCBI Taxonomy" id="685454"/>
    <lineage>
        <taxon>Bacteria</taxon>
        <taxon>Bacillati</taxon>
        <taxon>Actinomycetota</taxon>
        <taxon>Actinomycetes</taxon>
        <taxon>Micromonosporales</taxon>
        <taxon>Micromonosporaceae</taxon>
        <taxon>Dactylosporangium</taxon>
    </lineage>
</organism>
<dbReference type="Pfam" id="PF09339">
    <property type="entry name" value="HTH_IclR"/>
    <property type="match status" value="1"/>
</dbReference>
<keyword evidence="5" id="KW-1185">Reference proteome</keyword>
<dbReference type="GO" id="GO:0003677">
    <property type="term" value="F:DNA binding"/>
    <property type="evidence" value="ECO:0007669"/>
    <property type="project" value="InterPro"/>
</dbReference>
<dbReference type="Pfam" id="PF00480">
    <property type="entry name" value="ROK"/>
    <property type="match status" value="2"/>
</dbReference>
<dbReference type="InterPro" id="IPR005471">
    <property type="entry name" value="Tscrpt_reg_IclR_N"/>
</dbReference>
<feature type="compositionally biased region" description="Polar residues" evidence="2">
    <location>
        <begin position="395"/>
        <end position="404"/>
    </location>
</feature>
<dbReference type="Gene3D" id="1.10.10.10">
    <property type="entry name" value="Winged helix-like DNA-binding domain superfamily/Winged helix DNA-binding domain"/>
    <property type="match status" value="1"/>
</dbReference>
<dbReference type="RefSeq" id="WP_203849775.1">
    <property type="nucleotide sequence ID" value="NZ_BAAAVW010000021.1"/>
</dbReference>
<dbReference type="CDD" id="cd23763">
    <property type="entry name" value="ASKHA_ATPase_ROK"/>
    <property type="match status" value="1"/>
</dbReference>
<dbReference type="GO" id="GO:0006355">
    <property type="term" value="P:regulation of DNA-templated transcription"/>
    <property type="evidence" value="ECO:0007669"/>
    <property type="project" value="InterPro"/>
</dbReference>
<dbReference type="InterPro" id="IPR000600">
    <property type="entry name" value="ROK"/>
</dbReference>
<evidence type="ECO:0000256" key="2">
    <source>
        <dbReference type="SAM" id="MobiDB-lite"/>
    </source>
</evidence>
<dbReference type="Gene3D" id="3.30.420.40">
    <property type="match status" value="4"/>
</dbReference>
<dbReference type="InterPro" id="IPR036390">
    <property type="entry name" value="WH_DNA-bd_sf"/>
</dbReference>
<dbReference type="PANTHER" id="PTHR18964:SF149">
    <property type="entry name" value="BIFUNCTIONAL UDP-N-ACETYLGLUCOSAMINE 2-EPIMERASE_N-ACETYLMANNOSAMINE KINASE"/>
    <property type="match status" value="1"/>
</dbReference>
<dbReference type="AlphaFoldDB" id="A0A919PQ28"/>
<dbReference type="Proteomes" id="UP000660611">
    <property type="component" value="Unassembled WGS sequence"/>
</dbReference>
<comment type="similarity">
    <text evidence="1">Belongs to the ROK (NagC/XylR) family.</text>
</comment>
<dbReference type="SUPFAM" id="SSF46785">
    <property type="entry name" value="Winged helix' DNA-binding domain"/>
    <property type="match status" value="1"/>
</dbReference>
<comment type="caution">
    <text evidence="4">The sequence shown here is derived from an EMBL/GenBank/DDBJ whole genome shotgun (WGS) entry which is preliminary data.</text>
</comment>
<evidence type="ECO:0000259" key="3">
    <source>
        <dbReference type="Pfam" id="PF09339"/>
    </source>
</evidence>
<dbReference type="PANTHER" id="PTHR18964">
    <property type="entry name" value="ROK (REPRESSOR, ORF, KINASE) FAMILY"/>
    <property type="match status" value="1"/>
</dbReference>
<name>A0A919PQ28_9ACTN</name>
<feature type="region of interest" description="Disordered" evidence="2">
    <location>
        <begin position="383"/>
        <end position="404"/>
    </location>
</feature>
<dbReference type="EMBL" id="BONQ01000094">
    <property type="protein sequence ID" value="GIG48059.1"/>
    <property type="molecule type" value="Genomic_DNA"/>
</dbReference>
<sequence>MTDQVIAGTDLTRLRELNSLTIVSALRDQPPATVTELAKLTGLSRPAVDVIAQGLVTGGWATVVEPDGSSVVGRPARRYRFRASAGHVIGVDVGAHKILALLADLDGTVVHTARRSVAADANASERLAALDDVLAVCLSESGKTAQDIWAVTAGVTGPVDATGKTTLFAVLPGWQTVDLAAHLSNRFTCPIIVENDCKLAALAERWQGSARDANDIVFLLAGMRMGAGLIIDGVLRRGFGGAAGEIGALKAVRWLSAPAHLQGCPGVPTTVGPDDAAAWTFNAARDGNRDARAAVNRYVKDIAVGTAALVLALDPQVVVFGGGFSRSADLVLDPLRRELQKLCLRVPDVRASTLGADSVALGALRLALNEVDRRLFTVGLSAPPAAPRREESPAQSNEVAGTKV</sequence>
<gene>
    <name evidence="4" type="ORF">Dsi01nite_061000</name>
</gene>
<feature type="domain" description="HTH iclR-type" evidence="3">
    <location>
        <begin position="19"/>
        <end position="62"/>
    </location>
</feature>